<gene>
    <name evidence="2" type="ORF">LCGC14_1452540</name>
</gene>
<comment type="caution">
    <text evidence="2">The sequence shown here is derived from an EMBL/GenBank/DDBJ whole genome shotgun (WGS) entry which is preliminary data.</text>
</comment>
<reference evidence="2" key="1">
    <citation type="journal article" date="2015" name="Nature">
        <title>Complex archaea that bridge the gap between prokaryotes and eukaryotes.</title>
        <authorList>
            <person name="Spang A."/>
            <person name="Saw J.H."/>
            <person name="Jorgensen S.L."/>
            <person name="Zaremba-Niedzwiedzka K."/>
            <person name="Martijn J."/>
            <person name="Lind A.E."/>
            <person name="van Eijk R."/>
            <person name="Schleper C."/>
            <person name="Guy L."/>
            <person name="Ettema T.J."/>
        </authorList>
    </citation>
    <scope>NUCLEOTIDE SEQUENCE</scope>
</reference>
<organism evidence="2">
    <name type="scientific">marine sediment metagenome</name>
    <dbReference type="NCBI Taxonomy" id="412755"/>
    <lineage>
        <taxon>unclassified sequences</taxon>
        <taxon>metagenomes</taxon>
        <taxon>ecological metagenomes</taxon>
    </lineage>
</organism>
<evidence type="ECO:0000313" key="2">
    <source>
        <dbReference type="EMBL" id="KKM69259.1"/>
    </source>
</evidence>
<evidence type="ECO:0000256" key="1">
    <source>
        <dbReference type="SAM" id="MobiDB-lite"/>
    </source>
</evidence>
<proteinExistence type="predicted"/>
<feature type="region of interest" description="Disordered" evidence="1">
    <location>
        <begin position="71"/>
        <end position="95"/>
    </location>
</feature>
<protein>
    <submittedName>
        <fullName evidence="2">Uncharacterized protein</fullName>
    </submittedName>
</protein>
<name>A0A0F9JHF0_9ZZZZ</name>
<sequence length="95" mass="10756">MASIPSQLFVRNLSNLKDHLPPSCWTDLVMRAGDMVVAELVPSGRLSFQVVMNQETVARVREILVENGCMEPEQPWQPEPVHGEWETDPEAWKNG</sequence>
<accession>A0A0F9JHF0</accession>
<dbReference type="EMBL" id="LAZR01010018">
    <property type="protein sequence ID" value="KKM69259.1"/>
    <property type="molecule type" value="Genomic_DNA"/>
</dbReference>
<dbReference type="AlphaFoldDB" id="A0A0F9JHF0"/>